<evidence type="ECO:0000256" key="6">
    <source>
        <dbReference type="ARBA" id="ARBA00022759"/>
    </source>
</evidence>
<dbReference type="SUPFAM" id="SSF56672">
    <property type="entry name" value="DNA/RNA polymerases"/>
    <property type="match status" value="1"/>
</dbReference>
<dbReference type="GO" id="GO:0006508">
    <property type="term" value="P:proteolysis"/>
    <property type="evidence" value="ECO:0007669"/>
    <property type="project" value="UniProtKB-KW"/>
</dbReference>
<evidence type="ECO:0000256" key="7">
    <source>
        <dbReference type="ARBA" id="ARBA00022801"/>
    </source>
</evidence>
<dbReference type="PANTHER" id="PTHR33064:SF37">
    <property type="entry name" value="RIBONUCLEASE H"/>
    <property type="match status" value="1"/>
</dbReference>
<dbReference type="EMBL" id="BSXT01003323">
    <property type="protein sequence ID" value="GMF53673.1"/>
    <property type="molecule type" value="Genomic_DNA"/>
</dbReference>
<dbReference type="Pfam" id="PF00078">
    <property type="entry name" value="RVT_1"/>
    <property type="match status" value="1"/>
</dbReference>
<name>A0A9W6Y5S1_9STRA</name>
<organism evidence="10 11">
    <name type="scientific">Phytophthora fragariaefolia</name>
    <dbReference type="NCBI Taxonomy" id="1490495"/>
    <lineage>
        <taxon>Eukaryota</taxon>
        <taxon>Sar</taxon>
        <taxon>Stramenopiles</taxon>
        <taxon>Oomycota</taxon>
        <taxon>Peronosporomycetes</taxon>
        <taxon>Peronosporales</taxon>
        <taxon>Peronosporaceae</taxon>
        <taxon>Phytophthora</taxon>
    </lineage>
</organism>
<keyword evidence="1" id="KW-0645">Protease</keyword>
<evidence type="ECO:0000256" key="1">
    <source>
        <dbReference type="ARBA" id="ARBA00022670"/>
    </source>
</evidence>
<dbReference type="AlphaFoldDB" id="A0A9W6Y5S1"/>
<dbReference type="Gene3D" id="3.30.70.270">
    <property type="match status" value="1"/>
</dbReference>
<feature type="domain" description="Reverse transcriptase" evidence="9">
    <location>
        <begin position="1"/>
        <end position="152"/>
    </location>
</feature>
<dbReference type="PROSITE" id="PS50878">
    <property type="entry name" value="RT_POL"/>
    <property type="match status" value="1"/>
</dbReference>
<keyword evidence="7" id="KW-0378">Hydrolase</keyword>
<dbReference type="PANTHER" id="PTHR33064">
    <property type="entry name" value="POL PROTEIN"/>
    <property type="match status" value="1"/>
</dbReference>
<evidence type="ECO:0000256" key="2">
    <source>
        <dbReference type="ARBA" id="ARBA00022679"/>
    </source>
</evidence>
<keyword evidence="3" id="KW-0548">Nucleotidyltransferase</keyword>
<evidence type="ECO:0000256" key="8">
    <source>
        <dbReference type="ARBA" id="ARBA00022918"/>
    </source>
</evidence>
<proteinExistence type="predicted"/>
<keyword evidence="8" id="KW-0695">RNA-directed DNA polymerase</keyword>
<dbReference type="InterPro" id="IPR051320">
    <property type="entry name" value="Viral_Replic_Matur_Polypro"/>
</dbReference>
<evidence type="ECO:0000259" key="9">
    <source>
        <dbReference type="PROSITE" id="PS50878"/>
    </source>
</evidence>
<evidence type="ECO:0000256" key="5">
    <source>
        <dbReference type="ARBA" id="ARBA00022750"/>
    </source>
</evidence>
<evidence type="ECO:0000313" key="10">
    <source>
        <dbReference type="EMBL" id="GMF53673.1"/>
    </source>
</evidence>
<reference evidence="10" key="1">
    <citation type="submission" date="2023-04" db="EMBL/GenBank/DDBJ databases">
        <title>Phytophthora fragariaefolia NBRC 109709.</title>
        <authorList>
            <person name="Ichikawa N."/>
            <person name="Sato H."/>
            <person name="Tonouchi N."/>
        </authorList>
    </citation>
    <scope>NUCLEOTIDE SEQUENCE</scope>
    <source>
        <strain evidence="10">NBRC 109709</strain>
    </source>
</reference>
<dbReference type="GO" id="GO:0004190">
    <property type="term" value="F:aspartic-type endopeptidase activity"/>
    <property type="evidence" value="ECO:0007669"/>
    <property type="project" value="UniProtKB-KW"/>
</dbReference>
<gene>
    <name evidence="10" type="ORF">Pfra01_002223900</name>
</gene>
<evidence type="ECO:0000256" key="4">
    <source>
        <dbReference type="ARBA" id="ARBA00022722"/>
    </source>
</evidence>
<dbReference type="InterPro" id="IPR043128">
    <property type="entry name" value="Rev_trsase/Diguanyl_cyclase"/>
</dbReference>
<dbReference type="Gene3D" id="3.10.10.10">
    <property type="entry name" value="HIV Type 1 Reverse Transcriptase, subunit A, domain 1"/>
    <property type="match status" value="1"/>
</dbReference>
<keyword evidence="6" id="KW-0255">Endonuclease</keyword>
<keyword evidence="2" id="KW-0808">Transferase</keyword>
<evidence type="ECO:0000313" key="11">
    <source>
        <dbReference type="Proteomes" id="UP001165121"/>
    </source>
</evidence>
<dbReference type="Pfam" id="PF17917">
    <property type="entry name" value="RT_RNaseH"/>
    <property type="match status" value="1"/>
</dbReference>
<dbReference type="InterPro" id="IPR043502">
    <property type="entry name" value="DNA/RNA_pol_sf"/>
</dbReference>
<comment type="caution">
    <text evidence="10">The sequence shown here is derived from an EMBL/GenBank/DDBJ whole genome shotgun (WGS) entry which is preliminary data.</text>
</comment>
<dbReference type="InterPro" id="IPR041373">
    <property type="entry name" value="RT_RNaseH"/>
</dbReference>
<dbReference type="OrthoDB" id="420169at2759"/>
<dbReference type="Proteomes" id="UP001165121">
    <property type="component" value="Unassembled WGS sequence"/>
</dbReference>
<keyword evidence="4" id="KW-0540">Nuclease</keyword>
<accession>A0A9W6Y5S1</accession>
<dbReference type="InterPro" id="IPR000477">
    <property type="entry name" value="RT_dom"/>
</dbReference>
<dbReference type="GO" id="GO:0004519">
    <property type="term" value="F:endonuclease activity"/>
    <property type="evidence" value="ECO:0007669"/>
    <property type="project" value="UniProtKB-KW"/>
</dbReference>
<dbReference type="CDD" id="cd01647">
    <property type="entry name" value="RT_LTR"/>
    <property type="match status" value="1"/>
</dbReference>
<protein>
    <submittedName>
        <fullName evidence="10">Unnamed protein product</fullName>
    </submittedName>
</protein>
<evidence type="ECO:0000256" key="3">
    <source>
        <dbReference type="ARBA" id="ARBA00022695"/>
    </source>
</evidence>
<keyword evidence="5" id="KW-0064">Aspartyl protease</keyword>
<sequence>MNIDYRPVNRVTIPIAGSMLTNATTTDAFAGKKFFGSFDFTQGFWQLPLHEASREIFTFITEDGVFTPNRVPQGATDSALHFQGEMQRLQAPLIPHPALVWVDDVILFAPTVSEFVEVLGHFFSLVAAAKMKLNVSKCSLFKMEVLWCGRLISGAGIRHDPDRVGALSTLPLPATIADLQYFVCAINWLQDSLSDYARMIAPLQEKLAAEKKHVGGRSRNALNVATVWAVPEQAASEAMLSLVRDSALMASPNPDAELLVFTDASLSGYSIVVTQVVNWDPELPVAKQQHQMIFCKGGMFKHNELNWTIVEKEAYPVVKACQDLVFLLLRPRGFRLYCDHANLVYIFAPHNALKKHVRDRLQRWAMRLCGLHYTIEHIAGEDNIWADIISRWRAREVVRVAAVQTRCQRASPLAAISPLRPMSDAEFVFPTLDDICEAQHAAGQEQSRLRVTLKEEDGIVTVEDRPWIPNRARELLARIFVVAHTGAQGHRGQEPMVTLLQRHFWIARITEKVSAFVRG</sequence>
<keyword evidence="11" id="KW-1185">Reference proteome</keyword>
<dbReference type="GO" id="GO:0003964">
    <property type="term" value="F:RNA-directed DNA polymerase activity"/>
    <property type="evidence" value="ECO:0007669"/>
    <property type="project" value="UniProtKB-KW"/>
</dbReference>